<comment type="function">
    <text evidence="4">Catalyzes two steps in the biosynthesis of coenzyme A. In the first step cysteine is conjugated to 4'-phosphopantothenate to form 4-phosphopantothenoylcysteine, in the latter compound is decarboxylated to form 4'-phosphopantotheine.</text>
</comment>
<feature type="binding site" evidence="3">
    <location>
        <position position="288"/>
    </location>
    <ligand>
        <name>CTP</name>
        <dbReference type="ChEBI" id="CHEBI:37563"/>
    </ligand>
</feature>
<dbReference type="PANTHER" id="PTHR14359:SF6">
    <property type="entry name" value="PHOSPHOPANTOTHENOYLCYSTEINE DECARBOXYLASE"/>
    <property type="match status" value="1"/>
</dbReference>
<keyword evidence="3 4" id="KW-0288">FMN</keyword>
<comment type="caution">
    <text evidence="3">Lacks conserved residue(s) required for the propagation of feature annotation.</text>
</comment>
<evidence type="ECO:0000313" key="8">
    <source>
        <dbReference type="Proteomes" id="UP000430508"/>
    </source>
</evidence>
<evidence type="ECO:0000256" key="1">
    <source>
        <dbReference type="ARBA" id="ARBA00022793"/>
    </source>
</evidence>
<organism evidence="7 8">
    <name type="scientific">Dehalobacter restrictus</name>
    <dbReference type="NCBI Taxonomy" id="55583"/>
    <lineage>
        <taxon>Bacteria</taxon>
        <taxon>Bacillati</taxon>
        <taxon>Bacillota</taxon>
        <taxon>Clostridia</taxon>
        <taxon>Eubacteriales</taxon>
        <taxon>Desulfitobacteriaceae</taxon>
        <taxon>Dehalobacter</taxon>
    </lineage>
</organism>
<dbReference type="HAMAP" id="MF_02225">
    <property type="entry name" value="CoaBC"/>
    <property type="match status" value="1"/>
</dbReference>
<dbReference type="GO" id="GO:0004632">
    <property type="term" value="F:phosphopantothenate--cysteine ligase activity"/>
    <property type="evidence" value="ECO:0007669"/>
    <property type="project" value="UniProtKB-UniRule"/>
</dbReference>
<dbReference type="AlphaFoldDB" id="A0A857DK08"/>
<dbReference type="SUPFAM" id="SSF102645">
    <property type="entry name" value="CoaB-like"/>
    <property type="match status" value="1"/>
</dbReference>
<dbReference type="Gene3D" id="3.40.50.1950">
    <property type="entry name" value="Flavin prenyltransferase-like"/>
    <property type="match status" value="1"/>
</dbReference>
<keyword evidence="3 4" id="KW-0436">Ligase</keyword>
<comment type="similarity">
    <text evidence="3 4">In the C-terminal section; belongs to the PPC synthetase family.</text>
</comment>
<dbReference type="InterPro" id="IPR005252">
    <property type="entry name" value="CoaBC"/>
</dbReference>
<comment type="pathway">
    <text evidence="3 4">Cofactor biosynthesis; coenzyme A biosynthesis; CoA from (R)-pantothenate: step 3/5.</text>
</comment>
<comment type="catalytic activity">
    <reaction evidence="3 4">
        <text>N-[(R)-4-phosphopantothenoyl]-L-cysteine + H(+) = (R)-4'-phosphopantetheine + CO2</text>
        <dbReference type="Rhea" id="RHEA:16793"/>
        <dbReference type="ChEBI" id="CHEBI:15378"/>
        <dbReference type="ChEBI" id="CHEBI:16526"/>
        <dbReference type="ChEBI" id="CHEBI:59458"/>
        <dbReference type="ChEBI" id="CHEBI:61723"/>
        <dbReference type="EC" id="4.1.1.36"/>
    </reaction>
</comment>
<comment type="similarity">
    <text evidence="3 4">In the N-terminal section; belongs to the HFCD (homo-oligomeric flavin containing Cys decarboxylase) superfamily.</text>
</comment>
<feature type="active site" description="Proton donor" evidence="3">
    <location>
        <position position="157"/>
    </location>
</feature>
<feature type="binding site" evidence="3">
    <location>
        <position position="340"/>
    </location>
    <ligand>
        <name>CTP</name>
        <dbReference type="ChEBI" id="CHEBI:37563"/>
    </ligand>
</feature>
<evidence type="ECO:0000256" key="2">
    <source>
        <dbReference type="ARBA" id="ARBA00023239"/>
    </source>
</evidence>
<dbReference type="Gene3D" id="3.40.50.10300">
    <property type="entry name" value="CoaB-like"/>
    <property type="match status" value="1"/>
</dbReference>
<dbReference type="SUPFAM" id="SSF52507">
    <property type="entry name" value="Homo-oligomeric flavin-containing Cys decarboxylases, HFCD"/>
    <property type="match status" value="1"/>
</dbReference>
<gene>
    <name evidence="3 7" type="primary">coaBC</name>
    <name evidence="7" type="ORF">GQ588_11155</name>
</gene>
<evidence type="ECO:0000259" key="6">
    <source>
        <dbReference type="Pfam" id="PF04127"/>
    </source>
</evidence>
<dbReference type="InterPro" id="IPR036551">
    <property type="entry name" value="Flavin_trans-like"/>
</dbReference>
<dbReference type="Proteomes" id="UP000430508">
    <property type="component" value="Chromosome"/>
</dbReference>
<dbReference type="RefSeq" id="WP_019226777.1">
    <property type="nucleotide sequence ID" value="NZ_CP046996.1"/>
</dbReference>
<dbReference type="InterPro" id="IPR035929">
    <property type="entry name" value="CoaB-like_sf"/>
</dbReference>
<name>A0A857DK08_9FIRM</name>
<dbReference type="Pfam" id="PF04127">
    <property type="entry name" value="DFP"/>
    <property type="match status" value="1"/>
</dbReference>
<dbReference type="GO" id="GO:0071513">
    <property type="term" value="C:phosphopantothenoylcysteine decarboxylase complex"/>
    <property type="evidence" value="ECO:0007669"/>
    <property type="project" value="TreeGrafter"/>
</dbReference>
<evidence type="ECO:0000256" key="3">
    <source>
        <dbReference type="HAMAP-Rule" id="MF_02225"/>
    </source>
</evidence>
<proteinExistence type="inferred from homology"/>
<dbReference type="EC" id="4.1.1.36" evidence="3"/>
<dbReference type="GO" id="GO:0004633">
    <property type="term" value="F:phosphopantothenoylcysteine decarboxylase activity"/>
    <property type="evidence" value="ECO:0007669"/>
    <property type="project" value="UniProtKB-UniRule"/>
</dbReference>
<feature type="binding site" evidence="3">
    <location>
        <position position="322"/>
    </location>
    <ligand>
        <name>CTP</name>
        <dbReference type="ChEBI" id="CHEBI:37563"/>
    </ligand>
</feature>
<evidence type="ECO:0000313" key="7">
    <source>
        <dbReference type="EMBL" id="QHA01153.1"/>
    </source>
</evidence>
<feature type="binding site" evidence="3">
    <location>
        <position position="278"/>
    </location>
    <ligand>
        <name>CTP</name>
        <dbReference type="ChEBI" id="CHEBI:37563"/>
    </ligand>
</feature>
<feature type="region of interest" description="Phosphopantothenoylcysteine decarboxylase" evidence="3">
    <location>
        <begin position="1"/>
        <end position="189"/>
    </location>
</feature>
<dbReference type="InterPro" id="IPR007085">
    <property type="entry name" value="DNA/pantothenate-metab_flavo_C"/>
</dbReference>
<dbReference type="NCBIfam" id="TIGR00521">
    <property type="entry name" value="coaBC_dfp"/>
    <property type="match status" value="1"/>
</dbReference>
<dbReference type="GO" id="GO:0046872">
    <property type="term" value="F:metal ion binding"/>
    <property type="evidence" value="ECO:0007669"/>
    <property type="project" value="UniProtKB-KW"/>
</dbReference>
<dbReference type="GO" id="GO:0015941">
    <property type="term" value="P:pantothenate catabolic process"/>
    <property type="evidence" value="ECO:0007669"/>
    <property type="project" value="InterPro"/>
</dbReference>
<sequence>MLCGKRVLLGVTGSIAAYKAVDIASRLVKSGAEVFVVMTKSATELVAPLTFRSISGQPVYTEMFTEPKMWNIEHISLAQKADITLIAPATANIIAKMAVGLADDFLSTVLLAVNNPIFVAPAMNHAMYHHPATQQNLGILQQRGIHMIGPAKGYQACGTEGDGRMSEPAEIIDFLQNFMLNREIMKGRKVLVTAGGTREELDPVRYLGNYSSGRMGYAIAEAFAEAGAQVTLVSGPSDILPPFGVETVRIISAEEMYLEVMTRYAEQDIVVKAAAVADFRPAVRNEQKIKKDGESVILELVPNPDILSALGARKKHQYLVGFAAETQNVIENGLEKLKRKKADMLVVNDVTAPGAGFGTDTNIVSFLYPDGRKIDLPKMSKLDVARRLVQEIALNKGIGSKE</sequence>
<protein>
    <recommendedName>
        <fullName evidence="3">Coenzyme A biosynthesis bifunctional protein CoaBC</fullName>
    </recommendedName>
    <alternativeName>
        <fullName evidence="3">DNA/pantothenate metabolism flavoprotein</fullName>
    </alternativeName>
    <alternativeName>
        <fullName evidence="3">Phosphopantothenoylcysteine synthetase/decarboxylase</fullName>
        <shortName evidence="3">PPCS-PPCDC</shortName>
    </alternativeName>
    <domain>
        <recommendedName>
            <fullName evidence="3">Phosphopantothenoylcysteine decarboxylase</fullName>
            <shortName evidence="3">PPC decarboxylase</shortName>
            <shortName evidence="3">PPC-DC</shortName>
            <ecNumber evidence="3">4.1.1.36</ecNumber>
        </recommendedName>
        <alternativeName>
            <fullName evidence="3">CoaC</fullName>
        </alternativeName>
    </domain>
    <domain>
        <recommendedName>
            <fullName evidence="3">Phosphopantothenate--cysteine ligase</fullName>
            <ecNumber evidence="3">6.3.2.5</ecNumber>
        </recommendedName>
        <alternativeName>
            <fullName evidence="3">CoaB</fullName>
        </alternativeName>
        <alternativeName>
            <fullName evidence="3">Phosphopantothenoylcysteine synthetase</fullName>
            <shortName evidence="3">PPC synthetase</shortName>
            <shortName evidence="3">PPC-S</shortName>
        </alternativeName>
    </domain>
</protein>
<dbReference type="EMBL" id="CP046996">
    <property type="protein sequence ID" value="QHA01153.1"/>
    <property type="molecule type" value="Genomic_DNA"/>
</dbReference>
<dbReference type="Pfam" id="PF02441">
    <property type="entry name" value="Flavoprotein"/>
    <property type="match status" value="1"/>
</dbReference>
<dbReference type="GO" id="GO:0015937">
    <property type="term" value="P:coenzyme A biosynthetic process"/>
    <property type="evidence" value="ECO:0007669"/>
    <property type="project" value="UniProtKB-UniRule"/>
</dbReference>
<feature type="region of interest" description="Phosphopantothenate--cysteine ligase" evidence="3">
    <location>
        <begin position="190"/>
        <end position="402"/>
    </location>
</feature>
<accession>A0A857DK08</accession>
<keyword evidence="3" id="KW-0479">Metal-binding</keyword>
<dbReference type="UniPathway" id="UPA00241">
    <property type="reaction ID" value="UER00353"/>
</dbReference>
<feature type="binding site" evidence="3">
    <location>
        <position position="336"/>
    </location>
    <ligand>
        <name>CTP</name>
        <dbReference type="ChEBI" id="CHEBI:37563"/>
    </ligand>
</feature>
<evidence type="ECO:0000259" key="5">
    <source>
        <dbReference type="Pfam" id="PF02441"/>
    </source>
</evidence>
<keyword evidence="3" id="KW-0511">Multifunctional enzyme</keyword>
<feature type="domain" description="DNA/pantothenate metabolism flavoprotein C-terminal" evidence="6">
    <location>
        <begin position="185"/>
        <end position="393"/>
    </location>
</feature>
<comment type="catalytic activity">
    <reaction evidence="3 4">
        <text>(R)-4'-phosphopantothenate + L-cysteine + CTP = N-[(R)-4-phosphopantothenoyl]-L-cysteine + CMP + diphosphate + H(+)</text>
        <dbReference type="Rhea" id="RHEA:19397"/>
        <dbReference type="ChEBI" id="CHEBI:10986"/>
        <dbReference type="ChEBI" id="CHEBI:15378"/>
        <dbReference type="ChEBI" id="CHEBI:33019"/>
        <dbReference type="ChEBI" id="CHEBI:35235"/>
        <dbReference type="ChEBI" id="CHEBI:37563"/>
        <dbReference type="ChEBI" id="CHEBI:59458"/>
        <dbReference type="ChEBI" id="CHEBI:60377"/>
        <dbReference type="EC" id="6.3.2.5"/>
    </reaction>
</comment>
<comment type="pathway">
    <text evidence="3 4">Cofactor biosynthesis; coenzyme A biosynthesis; CoA from (R)-pantothenate: step 2/5.</text>
</comment>
<feature type="binding site" evidence="3">
    <location>
        <begin position="304"/>
        <end position="307"/>
    </location>
    <ligand>
        <name>CTP</name>
        <dbReference type="ChEBI" id="CHEBI:37563"/>
    </ligand>
</feature>
<comment type="function">
    <text evidence="3">Catalyzes two sequential steps in the biosynthesis of coenzyme A. In the first step cysteine is conjugated to 4'-phosphopantothenate to form 4-phosphopantothenoylcysteine. In the second step the latter compound is decarboxylated to form 4'-phosphopantotheine.</text>
</comment>
<keyword evidence="3 4" id="KW-0285">Flavoprotein</keyword>
<dbReference type="InterPro" id="IPR003382">
    <property type="entry name" value="Flavoprotein"/>
</dbReference>
<keyword evidence="2 3" id="KW-0456">Lyase</keyword>
<comment type="cofactor">
    <cofactor evidence="3">
        <name>Mg(2+)</name>
        <dbReference type="ChEBI" id="CHEBI:18420"/>
    </cofactor>
</comment>
<keyword evidence="3" id="KW-0460">Magnesium</keyword>
<dbReference type="GO" id="GO:0010181">
    <property type="term" value="F:FMN binding"/>
    <property type="evidence" value="ECO:0007669"/>
    <property type="project" value="UniProtKB-UniRule"/>
</dbReference>
<comment type="cofactor">
    <cofactor evidence="3">
        <name>FMN</name>
        <dbReference type="ChEBI" id="CHEBI:58210"/>
    </cofactor>
    <text evidence="3">Binds 1 FMN per subunit.</text>
</comment>
<feature type="domain" description="Flavoprotein" evidence="5">
    <location>
        <begin position="5"/>
        <end position="175"/>
    </location>
</feature>
<keyword evidence="1 3" id="KW-0210">Decarboxylase</keyword>
<reference evidence="7 8" key="1">
    <citation type="submission" date="2019-12" db="EMBL/GenBank/DDBJ databases">
        <title>Sequence classification of anaerobic respiratory reductive dehalogenases: First we see many, then we see few.</title>
        <authorList>
            <person name="Molenda O."/>
            <person name="Puentes Jacome L.A."/>
            <person name="Cao X."/>
            <person name="Nesbo C.L."/>
            <person name="Tang S."/>
            <person name="Morson N."/>
            <person name="Patron J."/>
            <person name="Lomheim L."/>
            <person name="Wishart D.S."/>
            <person name="Edwards E.A."/>
        </authorList>
    </citation>
    <scope>NUCLEOTIDE SEQUENCE [LARGE SCALE GENOMIC DNA]</scope>
    <source>
        <strain evidence="7 8">12DCA</strain>
    </source>
</reference>
<dbReference type="EC" id="6.3.2.5" evidence="3"/>
<dbReference type="PANTHER" id="PTHR14359">
    <property type="entry name" value="HOMO-OLIGOMERIC FLAVIN CONTAINING CYS DECARBOXYLASE FAMILY"/>
    <property type="match status" value="1"/>
</dbReference>
<evidence type="ECO:0000256" key="4">
    <source>
        <dbReference type="RuleBase" id="RU364078"/>
    </source>
</evidence>